<accession>A0A085ZD92</accession>
<dbReference type="Proteomes" id="UP000028715">
    <property type="component" value="Unassembled WGS sequence"/>
</dbReference>
<comment type="caution">
    <text evidence="2">The sequence shown here is derived from an EMBL/GenBank/DDBJ whole genome shotgun (WGS) entry which is preliminary data.</text>
</comment>
<dbReference type="STRING" id="362418.IW19_24250"/>
<proteinExistence type="predicted"/>
<sequence length="219" mass="24846">MHSLSNNSFYCLNTGNEGVIFFEVKILKRRGCKALNLLSKNSKAMISYWLLLFFIIIFSSLLVVILVFVFRISSFAEYKRTIVLTFLIPAIGLFLYITFGCLNIAVVKNDETVSRYILVYDTTYKLENGIVLTVSFQNEKSTSIIINDTATPIFFDLIGYSKKGNNSIEYGHKDILPYSMNSVTQYPDYLFSDPPQEVTVSGSNYAATDLVVKGWLHKN</sequence>
<organism evidence="2 3">
    <name type="scientific">Flavobacterium reichenbachii</name>
    <dbReference type="NCBI Taxonomy" id="362418"/>
    <lineage>
        <taxon>Bacteria</taxon>
        <taxon>Pseudomonadati</taxon>
        <taxon>Bacteroidota</taxon>
        <taxon>Flavobacteriia</taxon>
        <taxon>Flavobacteriales</taxon>
        <taxon>Flavobacteriaceae</taxon>
        <taxon>Flavobacterium</taxon>
    </lineage>
</organism>
<reference evidence="2 3" key="1">
    <citation type="submission" date="2014-07" db="EMBL/GenBank/DDBJ databases">
        <title>Genome of Flavobacterium reichenbachii LMG 25512.</title>
        <authorList>
            <person name="Stropko S.J."/>
            <person name="Pipes S.E."/>
            <person name="Newman J.D."/>
        </authorList>
    </citation>
    <scope>NUCLEOTIDE SEQUENCE [LARGE SCALE GENOMIC DNA]</scope>
    <source>
        <strain evidence="2 3">LMG 25512</strain>
    </source>
</reference>
<dbReference type="EMBL" id="JPRL01000005">
    <property type="protein sequence ID" value="KFF02406.1"/>
    <property type="molecule type" value="Genomic_DNA"/>
</dbReference>
<feature type="transmembrane region" description="Helical" evidence="1">
    <location>
        <begin position="46"/>
        <end position="70"/>
    </location>
</feature>
<feature type="transmembrane region" description="Helical" evidence="1">
    <location>
        <begin position="82"/>
        <end position="106"/>
    </location>
</feature>
<keyword evidence="1" id="KW-0812">Transmembrane</keyword>
<evidence type="ECO:0000256" key="1">
    <source>
        <dbReference type="SAM" id="Phobius"/>
    </source>
</evidence>
<protein>
    <submittedName>
        <fullName evidence="2">Uncharacterized protein</fullName>
    </submittedName>
</protein>
<keyword evidence="1" id="KW-1133">Transmembrane helix</keyword>
<name>A0A085ZD92_9FLAO</name>
<keyword evidence="1" id="KW-0472">Membrane</keyword>
<evidence type="ECO:0000313" key="3">
    <source>
        <dbReference type="Proteomes" id="UP000028715"/>
    </source>
</evidence>
<dbReference type="AlphaFoldDB" id="A0A085ZD92"/>
<gene>
    <name evidence="2" type="ORF">IW19_24250</name>
</gene>
<evidence type="ECO:0000313" key="2">
    <source>
        <dbReference type="EMBL" id="KFF02406.1"/>
    </source>
</evidence>
<keyword evidence="3" id="KW-1185">Reference proteome</keyword>